<sequence>METWTTFDQVLQGIKDNPHPIKKKTIQSVFNTRKDLSRIKDYLLSSFQNEKYTNPDFEYTLKYCFERMMRFLFVQIRSGKIITFAHVENTKFRNKWSSHLKTNAKTLRKKLTSFTKDTRRCRLNRIEEDATKWSATNCFVNPYSYSGEGVGDSHYEQELYDMLQECTKKYKLPDTDLIINKKDSNFLRWDDKYPYDVYRSEKDPEQVGRHFYPILAIGSSIHHADIPIPYPQDWDLPKPVQTPWSQRQPRAVFRGASTGCGVEANPRILAVQLSMKLKSQGKDILDAGITKENCRLRVVDKQLDWIKLKKLNIPIVPFMSREDQSTFKYILHIDGNIAAFRLSEDLQSGSTVLKVQSPYTVWFTPLLKEYEHYIPIKADLSDLEEKILWCQSHDSECKQISEQAEKLVKSIVTHERILQYWKYVIDLCGNGI</sequence>
<name>A0A6C0HFS3_9ZZZZ</name>
<dbReference type="SMART" id="SM00672">
    <property type="entry name" value="CAP10"/>
    <property type="match status" value="1"/>
</dbReference>
<dbReference type="AlphaFoldDB" id="A0A6C0HFS3"/>
<reference evidence="2" key="1">
    <citation type="journal article" date="2020" name="Nature">
        <title>Giant virus diversity and host interactions through global metagenomics.</title>
        <authorList>
            <person name="Schulz F."/>
            <person name="Roux S."/>
            <person name="Paez-Espino D."/>
            <person name="Jungbluth S."/>
            <person name="Walsh D.A."/>
            <person name="Denef V.J."/>
            <person name="McMahon K.D."/>
            <person name="Konstantinidis K.T."/>
            <person name="Eloe-Fadrosh E.A."/>
            <person name="Kyrpides N.C."/>
            <person name="Woyke T."/>
        </authorList>
    </citation>
    <scope>NUCLEOTIDE SEQUENCE</scope>
    <source>
        <strain evidence="2">GVMAG-M-3300023179-99</strain>
    </source>
</reference>
<feature type="domain" description="Glycosyl transferase CAP10" evidence="1">
    <location>
        <begin position="171"/>
        <end position="426"/>
    </location>
</feature>
<evidence type="ECO:0000313" key="2">
    <source>
        <dbReference type="EMBL" id="QHT79247.1"/>
    </source>
</evidence>
<proteinExistence type="predicted"/>
<evidence type="ECO:0000259" key="1">
    <source>
        <dbReference type="SMART" id="SM00672"/>
    </source>
</evidence>
<dbReference type="InterPro" id="IPR051091">
    <property type="entry name" value="O-Glucosyltr/Glycosyltrsf_90"/>
</dbReference>
<dbReference type="Pfam" id="PF05686">
    <property type="entry name" value="Glyco_transf_90"/>
    <property type="match status" value="1"/>
</dbReference>
<accession>A0A6C0HFS3</accession>
<dbReference type="InterPro" id="IPR006598">
    <property type="entry name" value="CAP10"/>
</dbReference>
<dbReference type="PANTHER" id="PTHR12203">
    <property type="entry name" value="KDEL LYS-ASP-GLU-LEU CONTAINING - RELATED"/>
    <property type="match status" value="1"/>
</dbReference>
<dbReference type="EMBL" id="MN739947">
    <property type="protein sequence ID" value="QHT79247.1"/>
    <property type="molecule type" value="Genomic_DNA"/>
</dbReference>
<protein>
    <recommendedName>
        <fullName evidence="1">Glycosyl transferase CAP10 domain-containing protein</fullName>
    </recommendedName>
</protein>
<dbReference type="PANTHER" id="PTHR12203:SF119">
    <property type="entry name" value="GLYCOSYL TRANSFERASE CAP10 DOMAIN-CONTAINING PROTEIN"/>
    <property type="match status" value="1"/>
</dbReference>
<organism evidence="2">
    <name type="scientific">viral metagenome</name>
    <dbReference type="NCBI Taxonomy" id="1070528"/>
    <lineage>
        <taxon>unclassified sequences</taxon>
        <taxon>metagenomes</taxon>
        <taxon>organismal metagenomes</taxon>
    </lineage>
</organism>